<comment type="similarity">
    <text evidence="2">Belongs to the citrate synthase family.</text>
</comment>
<evidence type="ECO:0000313" key="7">
    <source>
        <dbReference type="Proteomes" id="UP000290365"/>
    </source>
</evidence>
<dbReference type="KEGG" id="kbs:EPA93_18010"/>
<keyword evidence="4" id="KW-0808">Transferase</keyword>
<dbReference type="InterPro" id="IPR041657">
    <property type="entry name" value="HTH_17"/>
</dbReference>
<dbReference type="OrthoDB" id="9786046at2"/>
<dbReference type="EMBL" id="CP035758">
    <property type="protein sequence ID" value="QBD77784.1"/>
    <property type="molecule type" value="Genomic_DNA"/>
</dbReference>
<dbReference type="GO" id="GO:0005975">
    <property type="term" value="P:carbohydrate metabolic process"/>
    <property type="evidence" value="ECO:0007669"/>
    <property type="project" value="TreeGrafter"/>
</dbReference>
<dbReference type="GO" id="GO:0005829">
    <property type="term" value="C:cytosol"/>
    <property type="evidence" value="ECO:0007669"/>
    <property type="project" value="TreeGrafter"/>
</dbReference>
<reference evidence="6 7" key="1">
    <citation type="submission" date="2019-01" db="EMBL/GenBank/DDBJ databases">
        <title>Ktedonosporobacter rubrisoli SCAWS-G2.</title>
        <authorList>
            <person name="Huang Y."/>
            <person name="Yan B."/>
        </authorList>
    </citation>
    <scope>NUCLEOTIDE SEQUENCE [LARGE SCALE GENOMIC DNA]</scope>
    <source>
        <strain evidence="6 7">SCAWS-G2</strain>
    </source>
</reference>
<dbReference type="PROSITE" id="PS50937">
    <property type="entry name" value="HTH_MERR_2"/>
    <property type="match status" value="1"/>
</dbReference>
<dbReference type="GO" id="GO:0036440">
    <property type="term" value="F:citrate synthase activity"/>
    <property type="evidence" value="ECO:0007669"/>
    <property type="project" value="UniProtKB-EC"/>
</dbReference>
<dbReference type="GO" id="GO:0006355">
    <property type="term" value="P:regulation of DNA-templated transcription"/>
    <property type="evidence" value="ECO:0007669"/>
    <property type="project" value="InterPro"/>
</dbReference>
<name>A0A4P6JR40_KTERU</name>
<dbReference type="GO" id="GO:0006099">
    <property type="term" value="P:tricarboxylic acid cycle"/>
    <property type="evidence" value="ECO:0007669"/>
    <property type="project" value="UniProtKB-UniPathway"/>
</dbReference>
<dbReference type="EC" id="2.3.3.16" evidence="3"/>
<accession>A0A4P6JR40</accession>
<dbReference type="InterPro" id="IPR000551">
    <property type="entry name" value="MerR-type_HTH_dom"/>
</dbReference>
<dbReference type="Pfam" id="PF12728">
    <property type="entry name" value="HTH_17"/>
    <property type="match status" value="1"/>
</dbReference>
<proteinExistence type="inferred from homology"/>
<dbReference type="InterPro" id="IPR016142">
    <property type="entry name" value="Citrate_synth-like_lrg_a-sub"/>
</dbReference>
<evidence type="ECO:0000256" key="1">
    <source>
        <dbReference type="ARBA" id="ARBA00005163"/>
    </source>
</evidence>
<dbReference type="PRINTS" id="PR00143">
    <property type="entry name" value="CITRTSNTHASE"/>
</dbReference>
<dbReference type="SUPFAM" id="SSF46955">
    <property type="entry name" value="Putative DNA-binding domain"/>
    <property type="match status" value="1"/>
</dbReference>
<dbReference type="SUPFAM" id="SSF48256">
    <property type="entry name" value="Citrate synthase"/>
    <property type="match status" value="1"/>
</dbReference>
<dbReference type="InterPro" id="IPR009061">
    <property type="entry name" value="DNA-bd_dom_put_sf"/>
</dbReference>
<keyword evidence="7" id="KW-1185">Reference proteome</keyword>
<dbReference type="PANTHER" id="PTHR11739">
    <property type="entry name" value="CITRATE SYNTHASE"/>
    <property type="match status" value="1"/>
</dbReference>
<dbReference type="GO" id="GO:0003677">
    <property type="term" value="F:DNA binding"/>
    <property type="evidence" value="ECO:0007669"/>
    <property type="project" value="InterPro"/>
</dbReference>
<dbReference type="InterPro" id="IPR016143">
    <property type="entry name" value="Citrate_synth-like_sm_a-sub"/>
</dbReference>
<gene>
    <name evidence="6" type="ORF">EPA93_18010</name>
</gene>
<dbReference type="AlphaFoldDB" id="A0A4P6JR40"/>
<dbReference type="Proteomes" id="UP000290365">
    <property type="component" value="Chromosome"/>
</dbReference>
<dbReference type="InterPro" id="IPR036969">
    <property type="entry name" value="Citrate_synthase_sf"/>
</dbReference>
<dbReference type="Gene3D" id="1.10.1660.10">
    <property type="match status" value="1"/>
</dbReference>
<evidence type="ECO:0000313" key="6">
    <source>
        <dbReference type="EMBL" id="QBD77784.1"/>
    </source>
</evidence>
<dbReference type="PANTHER" id="PTHR11739:SF4">
    <property type="entry name" value="CITRATE SYNTHASE, PEROXISOMAL"/>
    <property type="match status" value="1"/>
</dbReference>
<dbReference type="Gene3D" id="1.10.230.10">
    <property type="entry name" value="Cytochrome P450-Terp, domain 2"/>
    <property type="match status" value="1"/>
</dbReference>
<comment type="pathway">
    <text evidence="1">Carbohydrate metabolism; tricarboxylic acid cycle.</text>
</comment>
<protein>
    <recommendedName>
        <fullName evidence="3">citrate synthase (unknown stereospecificity)</fullName>
        <ecNumber evidence="3">2.3.3.16</ecNumber>
    </recommendedName>
</protein>
<dbReference type="Gene3D" id="1.10.580.10">
    <property type="entry name" value="Citrate Synthase, domain 1"/>
    <property type="match status" value="1"/>
</dbReference>
<evidence type="ECO:0000256" key="4">
    <source>
        <dbReference type="ARBA" id="ARBA00022679"/>
    </source>
</evidence>
<evidence type="ECO:0000256" key="2">
    <source>
        <dbReference type="ARBA" id="ARBA00010566"/>
    </source>
</evidence>
<organism evidence="6 7">
    <name type="scientific">Ktedonosporobacter rubrisoli</name>
    <dbReference type="NCBI Taxonomy" id="2509675"/>
    <lineage>
        <taxon>Bacteria</taxon>
        <taxon>Bacillati</taxon>
        <taxon>Chloroflexota</taxon>
        <taxon>Ktedonobacteria</taxon>
        <taxon>Ktedonobacterales</taxon>
        <taxon>Ktedonosporobacteraceae</taxon>
        <taxon>Ktedonosporobacter</taxon>
    </lineage>
</organism>
<dbReference type="CDD" id="cd06102">
    <property type="entry name" value="citrate_synt_like_2"/>
    <property type="match status" value="1"/>
</dbReference>
<dbReference type="InterPro" id="IPR002020">
    <property type="entry name" value="Citrate_synthase"/>
</dbReference>
<evidence type="ECO:0000256" key="3">
    <source>
        <dbReference type="ARBA" id="ARBA00012972"/>
    </source>
</evidence>
<evidence type="ECO:0000259" key="5">
    <source>
        <dbReference type="PROSITE" id="PS50937"/>
    </source>
</evidence>
<sequence>MKGGPMKSTHYLTAAEVAEALKVSPTTVYAYVSRGLLRSEPAGANNRARLYNAEDVQKLVERKTYRRDPAKATSDAMHWGMPILSSELTLIDETGIYYRGYDVTQLATSWSFERVAALLWTGEPDKETSIFSPNQSAKSYHEQLKQITYELTPLQKLQIVLTLAAADDLAAYDLDPQLNNILRSGARILRLVAATLADSYDLGLTSIEILRQGWGQQNLPHFPSLLNAALILSADHELNTSAFTARVVASAATPLYQVIIAGLAALQGFKHGGNTLLVEELLYEVSSPERAYQAVASRLQRGGHIPGFGHQLYPSGDPRGALLLRLIAQAYATTPSVQHANAIVQTVEQTIHKKPNLDFSLALLARVLQLPRGSALAIFALGRTVGWIAHAIEQYKTGQLIRPRATYTGPR</sequence>
<dbReference type="Pfam" id="PF00285">
    <property type="entry name" value="Citrate_synt"/>
    <property type="match status" value="1"/>
</dbReference>
<dbReference type="UniPathway" id="UPA00223"/>
<feature type="domain" description="HTH merR-type" evidence="5">
    <location>
        <begin position="11"/>
        <end position="59"/>
    </location>
</feature>